<evidence type="ECO:0000313" key="5">
    <source>
        <dbReference type="EMBL" id="KIW65881.1"/>
    </source>
</evidence>
<protein>
    <recommendedName>
        <fullName evidence="4">Major facilitator superfamily (MFS) profile domain-containing protein</fullName>
    </recommendedName>
</protein>
<dbReference type="HOGENOM" id="CLU_001265_23_3_1"/>
<feature type="transmembrane region" description="Helical" evidence="3">
    <location>
        <begin position="425"/>
        <end position="445"/>
    </location>
</feature>
<dbReference type="GO" id="GO:0016020">
    <property type="term" value="C:membrane"/>
    <property type="evidence" value="ECO:0007669"/>
    <property type="project" value="UniProtKB-SubCell"/>
</dbReference>
<feature type="region of interest" description="Disordered" evidence="2">
    <location>
        <begin position="465"/>
        <end position="537"/>
    </location>
</feature>
<comment type="subcellular location">
    <subcellularLocation>
        <location evidence="1">Membrane</location>
        <topology evidence="1">Multi-pass membrane protein</topology>
    </subcellularLocation>
</comment>
<feature type="compositionally biased region" description="Basic and acidic residues" evidence="2">
    <location>
        <begin position="465"/>
        <end position="474"/>
    </location>
</feature>
<feature type="domain" description="Major facilitator superfamily (MFS) profile" evidence="4">
    <location>
        <begin position="65"/>
        <end position="450"/>
    </location>
</feature>
<feature type="transmembrane region" description="Helical" evidence="3">
    <location>
        <begin position="301"/>
        <end position="324"/>
    </location>
</feature>
<dbReference type="Proteomes" id="UP000054266">
    <property type="component" value="Unassembled WGS sequence"/>
</dbReference>
<evidence type="ECO:0000256" key="2">
    <source>
        <dbReference type="SAM" id="MobiDB-lite"/>
    </source>
</evidence>
<feature type="region of interest" description="Disordered" evidence="2">
    <location>
        <begin position="1"/>
        <end position="33"/>
    </location>
</feature>
<sequence length="537" mass="59271">MSQPDPRPSPPKEAVIIEAPEESVAQNGTPKSKRTMIQKISGCLTYVPPRCRYDPEKPFEFSMGLNLLFAFAGCFTVANLYYTHPILNLLADDFHVTDEQSSYVPTLAQAGYAGGLLFLCPLGDLLKRRPFVLWLVWFTATLWIGLCVTRSFAVFGVITFITSVTTVTPQLMLPLVGDMAPPHRRSTSLSIVVSGMLLGMLIARLLSGVVARFIGWRYIYWISFGLQYFILILLYLFMPDYPATNPGERIWRRYPMLLWDILKLVAKYPVLVQAMLIGLLTSTCFTSYWTTLTFLLAGPPYHYSSLVIGLFALIGIASMSWGPIFARTVMEKHQPLFSVIIGELICLAGVIVGTYTGKHTVAGPVIEAVCIDIGIQTSQIANRTAIYAVAPKARNRVNTAYMVSVFCGQLIGTAVGNSIYADGGWIASGSASVGFVSGALLICFLKGPHERGWIGWHGGYDMRKGVPEAPKDSPTDQEAIQIREHPTSFGRGSLEEPDRQAKQLEADTPIKKDEHDASSRSSQRTLGEEGQQHKEKE</sequence>
<dbReference type="PROSITE" id="PS50850">
    <property type="entry name" value="MFS"/>
    <property type="match status" value="1"/>
</dbReference>
<evidence type="ECO:0000259" key="4">
    <source>
        <dbReference type="PROSITE" id="PS50850"/>
    </source>
</evidence>
<dbReference type="InterPro" id="IPR020846">
    <property type="entry name" value="MFS_dom"/>
</dbReference>
<keyword evidence="6" id="KW-1185">Reference proteome</keyword>
<feature type="transmembrane region" description="Helical" evidence="3">
    <location>
        <begin position="336"/>
        <end position="355"/>
    </location>
</feature>
<gene>
    <name evidence="5" type="ORF">PV04_08097</name>
</gene>
<dbReference type="STRING" id="5601.A0A0D2CKS0"/>
<evidence type="ECO:0000256" key="1">
    <source>
        <dbReference type="ARBA" id="ARBA00004141"/>
    </source>
</evidence>
<proteinExistence type="predicted"/>
<feature type="transmembrane region" description="Helical" evidence="3">
    <location>
        <begin position="152"/>
        <end position="176"/>
    </location>
</feature>
<keyword evidence="3" id="KW-1133">Transmembrane helix</keyword>
<dbReference type="PANTHER" id="PTHR42910:SF1">
    <property type="entry name" value="MAJOR FACILITATOR SUPERFAMILY (MFS) PROFILE DOMAIN-CONTAINING PROTEIN"/>
    <property type="match status" value="1"/>
</dbReference>
<evidence type="ECO:0000313" key="6">
    <source>
        <dbReference type="Proteomes" id="UP000054266"/>
    </source>
</evidence>
<dbReference type="CDD" id="cd17324">
    <property type="entry name" value="MFS_NepI_like"/>
    <property type="match status" value="1"/>
</dbReference>
<dbReference type="Pfam" id="PF07690">
    <property type="entry name" value="MFS_1"/>
    <property type="match status" value="1"/>
</dbReference>
<feature type="transmembrane region" description="Helical" evidence="3">
    <location>
        <begin position="188"/>
        <end position="206"/>
    </location>
</feature>
<dbReference type="Gene3D" id="1.20.1250.20">
    <property type="entry name" value="MFS general substrate transporter like domains"/>
    <property type="match status" value="1"/>
</dbReference>
<dbReference type="InterPro" id="IPR036259">
    <property type="entry name" value="MFS_trans_sf"/>
</dbReference>
<dbReference type="EMBL" id="KN846960">
    <property type="protein sequence ID" value="KIW65881.1"/>
    <property type="molecule type" value="Genomic_DNA"/>
</dbReference>
<name>A0A0D2CKS0_9EURO</name>
<feature type="compositionally biased region" description="Basic and acidic residues" evidence="2">
    <location>
        <begin position="493"/>
        <end position="518"/>
    </location>
</feature>
<dbReference type="PANTHER" id="PTHR42910">
    <property type="entry name" value="TRANSPORTER SCO4007-RELATED"/>
    <property type="match status" value="1"/>
</dbReference>
<feature type="transmembrane region" description="Helical" evidence="3">
    <location>
        <begin position="63"/>
        <end position="82"/>
    </location>
</feature>
<accession>A0A0D2CKS0</accession>
<feature type="transmembrane region" description="Helical" evidence="3">
    <location>
        <begin position="218"/>
        <end position="237"/>
    </location>
</feature>
<feature type="transmembrane region" description="Helical" evidence="3">
    <location>
        <begin position="102"/>
        <end position="119"/>
    </location>
</feature>
<dbReference type="AlphaFoldDB" id="A0A0D2CKS0"/>
<keyword evidence="3" id="KW-0472">Membrane</keyword>
<dbReference type="InterPro" id="IPR011701">
    <property type="entry name" value="MFS"/>
</dbReference>
<evidence type="ECO:0000256" key="3">
    <source>
        <dbReference type="SAM" id="Phobius"/>
    </source>
</evidence>
<dbReference type="SUPFAM" id="SSF103473">
    <property type="entry name" value="MFS general substrate transporter"/>
    <property type="match status" value="1"/>
</dbReference>
<dbReference type="GO" id="GO:0022857">
    <property type="term" value="F:transmembrane transporter activity"/>
    <property type="evidence" value="ECO:0007669"/>
    <property type="project" value="InterPro"/>
</dbReference>
<reference evidence="5 6" key="1">
    <citation type="submission" date="2015-01" db="EMBL/GenBank/DDBJ databases">
        <title>The Genome Sequence of Capronia semiimmersa CBS27337.</title>
        <authorList>
            <consortium name="The Broad Institute Genomics Platform"/>
            <person name="Cuomo C."/>
            <person name="de Hoog S."/>
            <person name="Gorbushina A."/>
            <person name="Stielow B."/>
            <person name="Teixiera M."/>
            <person name="Abouelleil A."/>
            <person name="Chapman S.B."/>
            <person name="Priest M."/>
            <person name="Young S.K."/>
            <person name="Wortman J."/>
            <person name="Nusbaum C."/>
            <person name="Birren B."/>
        </authorList>
    </citation>
    <scope>NUCLEOTIDE SEQUENCE [LARGE SCALE GENOMIC DNA]</scope>
    <source>
        <strain evidence="5 6">CBS 27337</strain>
    </source>
</reference>
<feature type="transmembrane region" description="Helical" evidence="3">
    <location>
        <begin position="131"/>
        <end position="146"/>
    </location>
</feature>
<feature type="compositionally biased region" description="Basic and acidic residues" evidence="2">
    <location>
        <begin position="526"/>
        <end position="537"/>
    </location>
</feature>
<keyword evidence="3" id="KW-0812">Transmembrane</keyword>
<feature type="compositionally biased region" description="Pro residues" evidence="2">
    <location>
        <begin position="1"/>
        <end position="11"/>
    </location>
</feature>
<organism evidence="5 6">
    <name type="scientific">Phialophora macrospora</name>
    <dbReference type="NCBI Taxonomy" id="1851006"/>
    <lineage>
        <taxon>Eukaryota</taxon>
        <taxon>Fungi</taxon>
        <taxon>Dikarya</taxon>
        <taxon>Ascomycota</taxon>
        <taxon>Pezizomycotina</taxon>
        <taxon>Eurotiomycetes</taxon>
        <taxon>Chaetothyriomycetidae</taxon>
        <taxon>Chaetothyriales</taxon>
        <taxon>Herpotrichiellaceae</taxon>
        <taxon>Phialophora</taxon>
    </lineage>
</organism>